<evidence type="ECO:0000313" key="7">
    <source>
        <dbReference type="EMBL" id="MBO1512127.1"/>
    </source>
</evidence>
<dbReference type="RefSeq" id="WP_207977822.1">
    <property type="nucleotide sequence ID" value="NZ_JAGDEL010000006.1"/>
</dbReference>
<protein>
    <submittedName>
        <fullName evidence="7">Extracellular solute-binding protein</fullName>
    </submittedName>
</protein>
<dbReference type="Pfam" id="PF01547">
    <property type="entry name" value="SBP_bac_1"/>
    <property type="match status" value="1"/>
</dbReference>
<organism evidence="7 8">
    <name type="scientific">Metabacillus bambusae</name>
    <dbReference type="NCBI Taxonomy" id="2795218"/>
    <lineage>
        <taxon>Bacteria</taxon>
        <taxon>Bacillati</taxon>
        <taxon>Bacillota</taxon>
        <taxon>Bacilli</taxon>
        <taxon>Bacillales</taxon>
        <taxon>Bacillaceae</taxon>
        <taxon>Metabacillus</taxon>
    </lineage>
</organism>
<gene>
    <name evidence="7" type="ORF">I7822_10670</name>
</gene>
<name>A0ABS3N1L2_9BACI</name>
<keyword evidence="4" id="KW-0564">Palmitate</keyword>
<keyword evidence="8" id="KW-1185">Reference proteome</keyword>
<evidence type="ECO:0000256" key="1">
    <source>
        <dbReference type="ARBA" id="ARBA00022475"/>
    </source>
</evidence>
<keyword evidence="3" id="KW-0472">Membrane</keyword>
<evidence type="ECO:0000256" key="6">
    <source>
        <dbReference type="SAM" id="SignalP"/>
    </source>
</evidence>
<dbReference type="Gene3D" id="3.40.190.10">
    <property type="entry name" value="Periplasmic binding protein-like II"/>
    <property type="match status" value="2"/>
</dbReference>
<dbReference type="EMBL" id="JAGDEL010000006">
    <property type="protein sequence ID" value="MBO1512127.1"/>
    <property type="molecule type" value="Genomic_DNA"/>
</dbReference>
<comment type="caution">
    <text evidence="7">The sequence shown here is derived from an EMBL/GenBank/DDBJ whole genome shotgun (WGS) entry which is preliminary data.</text>
</comment>
<evidence type="ECO:0000313" key="8">
    <source>
        <dbReference type="Proteomes" id="UP000663981"/>
    </source>
</evidence>
<feature type="signal peptide" evidence="6">
    <location>
        <begin position="1"/>
        <end position="28"/>
    </location>
</feature>
<dbReference type="Proteomes" id="UP000663981">
    <property type="component" value="Unassembled WGS sequence"/>
</dbReference>
<accession>A0ABS3N1L2</accession>
<keyword evidence="5" id="KW-0449">Lipoprotein</keyword>
<dbReference type="InterPro" id="IPR006059">
    <property type="entry name" value="SBP"/>
</dbReference>
<dbReference type="PANTHER" id="PTHR43649:SF33">
    <property type="entry name" value="POLYGALACTURONAN_RHAMNOGALACTURONAN-BINDING PROTEIN YTCQ"/>
    <property type="match status" value="1"/>
</dbReference>
<evidence type="ECO:0000256" key="3">
    <source>
        <dbReference type="ARBA" id="ARBA00023136"/>
    </source>
</evidence>
<keyword evidence="2 6" id="KW-0732">Signal</keyword>
<dbReference type="InterPro" id="IPR050490">
    <property type="entry name" value="Bact_solute-bd_prot1"/>
</dbReference>
<reference evidence="7 8" key="1">
    <citation type="submission" date="2021-03" db="EMBL/GenBank/DDBJ databases">
        <title>Whole genome sequence of Metabacillus bambusae BG109.</title>
        <authorList>
            <person name="Jeong J.W."/>
        </authorList>
    </citation>
    <scope>NUCLEOTIDE SEQUENCE [LARGE SCALE GENOMIC DNA]</scope>
    <source>
        <strain evidence="7 8">BG109</strain>
    </source>
</reference>
<keyword evidence="1" id="KW-1003">Cell membrane</keyword>
<dbReference type="PANTHER" id="PTHR43649">
    <property type="entry name" value="ARABINOSE-BINDING PROTEIN-RELATED"/>
    <property type="match status" value="1"/>
</dbReference>
<dbReference type="CDD" id="cd13580">
    <property type="entry name" value="PBP2_AlgQ_like_1"/>
    <property type="match status" value="1"/>
</dbReference>
<evidence type="ECO:0000256" key="5">
    <source>
        <dbReference type="ARBA" id="ARBA00023288"/>
    </source>
</evidence>
<dbReference type="SUPFAM" id="SSF53850">
    <property type="entry name" value="Periplasmic binding protein-like II"/>
    <property type="match status" value="1"/>
</dbReference>
<feature type="chain" id="PRO_5045520569" evidence="6">
    <location>
        <begin position="29"/>
        <end position="507"/>
    </location>
</feature>
<evidence type="ECO:0000256" key="4">
    <source>
        <dbReference type="ARBA" id="ARBA00023139"/>
    </source>
</evidence>
<sequence length="507" mass="56666">MGKSKKELSKKIVLPLLSTMLLSSSLVACSNSETTSKESEKSESDNTISIMTTAYSPEPPGEDSPVFKELEKFMETDIKVNWVLNSSYSDKLNITLASGELPDIMMIPSKIPSFISAVKDGAFWELGPYLKDYPNLSQANEITLNNSSIGGKIYGIYRSRPLGRNGITFRKDWLSNVGLQTPKTIDDFYNVLKAFTENDPDGNGKDDTYGMVVSKYTGPWDIMQTWFGAPNKWGENEDGTLQPDFMTEEYFNALMFFKKLYDEGLINEDFAVMDPQKWGDPLLNGQAGVIVDVVDRAHRAEEDMLAANPNLKEPIDVIGAVEGPTGLHNLPTSGYSGMLAIPKSSVKTEEELKKVLAFIDKLSEEEAQTFAYNGLEGRHYEIKDGNLVELTENNEALINEFTDLNQFQTGIPENRFIQAEQTPLLEKEEIVKKENEEIVVPNPAEALVSEVYAQKGQQLDNIINDAKIKFIVGQIDEAGFKDAIELWRSTGGDDYIEEINKLYKESN</sequence>
<evidence type="ECO:0000256" key="2">
    <source>
        <dbReference type="ARBA" id="ARBA00022729"/>
    </source>
</evidence>
<proteinExistence type="predicted"/>
<dbReference type="PROSITE" id="PS51257">
    <property type="entry name" value="PROKAR_LIPOPROTEIN"/>
    <property type="match status" value="1"/>
</dbReference>